<feature type="region of interest" description="Disordered" evidence="1">
    <location>
        <begin position="1"/>
        <end position="23"/>
    </location>
</feature>
<dbReference type="Proteomes" id="UP000248806">
    <property type="component" value="Unassembled WGS sequence"/>
</dbReference>
<feature type="transmembrane region" description="Helical" evidence="2">
    <location>
        <begin position="113"/>
        <end position="133"/>
    </location>
</feature>
<dbReference type="RefSeq" id="WP_111325690.1">
    <property type="nucleotide sequence ID" value="NZ_BIFX01000002.1"/>
</dbReference>
<feature type="transmembrane region" description="Helical" evidence="2">
    <location>
        <begin position="200"/>
        <end position="218"/>
    </location>
</feature>
<evidence type="ECO:0000313" key="3">
    <source>
        <dbReference type="EMBL" id="PZW22528.1"/>
    </source>
</evidence>
<dbReference type="OrthoDB" id="147233at2"/>
<dbReference type="EMBL" id="QKUF01000032">
    <property type="protein sequence ID" value="PZW22528.1"/>
    <property type="molecule type" value="Genomic_DNA"/>
</dbReference>
<feature type="compositionally biased region" description="Polar residues" evidence="1">
    <location>
        <begin position="1"/>
        <end position="12"/>
    </location>
</feature>
<feature type="transmembrane region" description="Helical" evidence="2">
    <location>
        <begin position="88"/>
        <end position="106"/>
    </location>
</feature>
<reference evidence="3 4" key="1">
    <citation type="submission" date="2018-06" db="EMBL/GenBank/DDBJ databases">
        <title>Genomic Encyclopedia of Archaeal and Bacterial Type Strains, Phase II (KMG-II): from individual species to whole genera.</title>
        <authorList>
            <person name="Goeker M."/>
        </authorList>
    </citation>
    <scope>NUCLEOTIDE SEQUENCE [LARGE SCALE GENOMIC DNA]</scope>
    <source>
        <strain evidence="3 4">ATCC BAA-1881</strain>
    </source>
</reference>
<accession>A0A326U068</accession>
<keyword evidence="2" id="KW-1133">Transmembrane helix</keyword>
<keyword evidence="4" id="KW-1185">Reference proteome</keyword>
<keyword evidence="2" id="KW-0812">Transmembrane</keyword>
<protein>
    <recommendedName>
        <fullName evidence="5">HAMP domain-containing protein</fullName>
    </recommendedName>
</protein>
<gene>
    <name evidence="3" type="ORF">EI42_05434</name>
</gene>
<feature type="transmembrane region" description="Helical" evidence="2">
    <location>
        <begin position="153"/>
        <end position="180"/>
    </location>
</feature>
<comment type="caution">
    <text evidence="3">The sequence shown here is derived from an EMBL/GenBank/DDBJ whole genome shotgun (WGS) entry which is preliminary data.</text>
</comment>
<evidence type="ECO:0000313" key="4">
    <source>
        <dbReference type="Proteomes" id="UP000248806"/>
    </source>
</evidence>
<feature type="transmembrane region" description="Helical" evidence="2">
    <location>
        <begin position="62"/>
        <end position="82"/>
    </location>
</feature>
<dbReference type="AlphaFoldDB" id="A0A326U068"/>
<name>A0A326U068_THEHA</name>
<sequence length="370" mass="42134">MQDPTTHQTDVQQVPEPEALEPGQDRSAFQSFFRWWYALTAISETEDVPDLLEREIIRKSRLLSVIVFFLLVIFVLFIPGCLALPNRYVLVADLGMMVICVLALFLNRAHKPMVAGVLLVLSFEAALMMVVLTTQPLDEPSIQQYELFVFGELLAVSLLSARSVFFVALFNSVFICLSLLYQPQTPTLAADLHTQFWPMLLRPVGVQLLVAGVTYLWVSSASNYLSRAYRAEKIATAAQQTAEKQREIAEQDRLRLQTDIERVVHNHATAMNRRLITKIPLQEYEPVLWPLINVFNSLQNRLQHTQQVEQSLKQLNQAISQCAELISSGKYSPLQPLQTKTNLDLLLTALREHFKGAQRQDESSHPPFYR</sequence>
<evidence type="ECO:0000256" key="2">
    <source>
        <dbReference type="SAM" id="Phobius"/>
    </source>
</evidence>
<keyword evidence="2" id="KW-0472">Membrane</keyword>
<organism evidence="3 4">
    <name type="scientific">Thermosporothrix hazakensis</name>
    <dbReference type="NCBI Taxonomy" id="644383"/>
    <lineage>
        <taxon>Bacteria</taxon>
        <taxon>Bacillati</taxon>
        <taxon>Chloroflexota</taxon>
        <taxon>Ktedonobacteria</taxon>
        <taxon>Ktedonobacterales</taxon>
        <taxon>Thermosporotrichaceae</taxon>
        <taxon>Thermosporothrix</taxon>
    </lineage>
</organism>
<evidence type="ECO:0008006" key="5">
    <source>
        <dbReference type="Google" id="ProtNLM"/>
    </source>
</evidence>
<proteinExistence type="predicted"/>
<evidence type="ECO:0000256" key="1">
    <source>
        <dbReference type="SAM" id="MobiDB-lite"/>
    </source>
</evidence>